<dbReference type="Gene3D" id="3.90.470.20">
    <property type="entry name" value="4'-phosphopantetheinyl transferase domain"/>
    <property type="match status" value="2"/>
</dbReference>
<sequence>MTARTGPGRSPKSLFLACDLQAPGAEAAARAALRRLSPDDQERVARLHRPADRTRSVLARWLALQAAGRLLDVPWAGLQLGRHRDGRPYVKTQPRLFLSMAHSGRYAVAAAALGARVGVDVEEISRVSVLPDSAFLTPAEISALPSAGPAAEHRAALWVLKEAAMKLTGEGMRAGMKRVDFRRRGEPRVPFSAHTPYTVGEFNVCRLLGGYVCAVGVSAGAPPTTPTVLAVGPRTRMETERTDFSVRPLQEHGSPEPDGTTGRHDTASPAAHRAEQDVEVEEADSHIWLSVN</sequence>
<dbReference type="Pfam" id="PF01648">
    <property type="entry name" value="ACPS"/>
    <property type="match status" value="1"/>
</dbReference>
<feature type="compositionally biased region" description="Basic and acidic residues" evidence="3">
    <location>
        <begin position="235"/>
        <end position="276"/>
    </location>
</feature>
<evidence type="ECO:0000259" key="5">
    <source>
        <dbReference type="Pfam" id="PF22624"/>
    </source>
</evidence>
<dbReference type="SUPFAM" id="SSF56214">
    <property type="entry name" value="4'-phosphopantetheinyl transferase"/>
    <property type="match status" value="2"/>
</dbReference>
<feature type="region of interest" description="Disordered" evidence="3">
    <location>
        <begin position="235"/>
        <end position="292"/>
    </location>
</feature>
<keyword evidence="7" id="KW-1185">Reference proteome</keyword>
<evidence type="ECO:0000313" key="6">
    <source>
        <dbReference type="EMBL" id="GHI72686.1"/>
    </source>
</evidence>
<name>A0ABQ3SX12_9ACTN</name>
<keyword evidence="2" id="KW-0808">Transferase</keyword>
<evidence type="ECO:0000313" key="7">
    <source>
        <dbReference type="Proteomes" id="UP000613974"/>
    </source>
</evidence>
<dbReference type="RefSeq" id="WP_189735003.1">
    <property type="nucleotide sequence ID" value="NZ_BMRL01000003.1"/>
</dbReference>
<evidence type="ECO:0000259" key="4">
    <source>
        <dbReference type="Pfam" id="PF01648"/>
    </source>
</evidence>
<gene>
    <name evidence="6" type="ORF">Snoj_66040</name>
</gene>
<evidence type="ECO:0000256" key="1">
    <source>
        <dbReference type="ARBA" id="ARBA00010990"/>
    </source>
</evidence>
<dbReference type="PANTHER" id="PTHR12215:SF10">
    <property type="entry name" value="L-AMINOADIPATE-SEMIALDEHYDE DEHYDROGENASE-PHOSPHOPANTETHEINYL TRANSFERASE"/>
    <property type="match status" value="1"/>
</dbReference>
<dbReference type="Pfam" id="PF22624">
    <property type="entry name" value="AASDHPPT_N"/>
    <property type="match status" value="1"/>
</dbReference>
<reference evidence="7" key="1">
    <citation type="submission" date="2023-07" db="EMBL/GenBank/DDBJ databases">
        <title>Whole genome shotgun sequence of Streptomyces nojiriensis NBRC 13794.</title>
        <authorList>
            <person name="Komaki H."/>
            <person name="Tamura T."/>
        </authorList>
    </citation>
    <scope>NUCLEOTIDE SEQUENCE [LARGE SCALE GENOMIC DNA]</scope>
    <source>
        <strain evidence="7">NBRC 13794</strain>
    </source>
</reference>
<accession>A0ABQ3SX12</accession>
<comment type="similarity">
    <text evidence="1">Belongs to the P-Pant transferase superfamily. Gsp/Sfp/HetI/AcpT family.</text>
</comment>
<organism evidence="6 7">
    <name type="scientific">Streptomyces nojiriensis</name>
    <dbReference type="NCBI Taxonomy" id="66374"/>
    <lineage>
        <taxon>Bacteria</taxon>
        <taxon>Bacillati</taxon>
        <taxon>Actinomycetota</taxon>
        <taxon>Actinomycetes</taxon>
        <taxon>Kitasatosporales</taxon>
        <taxon>Streptomycetaceae</taxon>
        <taxon>Streptomyces</taxon>
    </lineage>
</organism>
<dbReference type="InterPro" id="IPR050559">
    <property type="entry name" value="P-Pant_transferase_sf"/>
</dbReference>
<evidence type="ECO:0000256" key="2">
    <source>
        <dbReference type="ARBA" id="ARBA00022679"/>
    </source>
</evidence>
<dbReference type="InterPro" id="IPR008278">
    <property type="entry name" value="4-PPantetheinyl_Trfase_dom"/>
</dbReference>
<protein>
    <recommendedName>
        <fullName evidence="8">4'-phosphopantetheinyl transferase superfamily protein</fullName>
    </recommendedName>
</protein>
<feature type="domain" description="4'-phosphopantetheinyl transferase" evidence="4">
    <location>
        <begin position="116"/>
        <end position="215"/>
    </location>
</feature>
<dbReference type="PANTHER" id="PTHR12215">
    <property type="entry name" value="PHOSPHOPANTETHEINE TRANSFERASE"/>
    <property type="match status" value="1"/>
</dbReference>
<dbReference type="Proteomes" id="UP000613974">
    <property type="component" value="Unassembled WGS sequence"/>
</dbReference>
<dbReference type="InterPro" id="IPR037143">
    <property type="entry name" value="4-PPantetheinyl_Trfase_dom_sf"/>
</dbReference>
<proteinExistence type="inferred from homology"/>
<dbReference type="GeneID" id="95590915"/>
<dbReference type="EMBL" id="BNEC01000005">
    <property type="protein sequence ID" value="GHI72686.1"/>
    <property type="molecule type" value="Genomic_DNA"/>
</dbReference>
<dbReference type="InterPro" id="IPR055066">
    <property type="entry name" value="AASDHPPT_N"/>
</dbReference>
<comment type="caution">
    <text evidence="6">The sequence shown here is derived from an EMBL/GenBank/DDBJ whole genome shotgun (WGS) entry which is preliminary data.</text>
</comment>
<evidence type="ECO:0000256" key="3">
    <source>
        <dbReference type="SAM" id="MobiDB-lite"/>
    </source>
</evidence>
<evidence type="ECO:0008006" key="8">
    <source>
        <dbReference type="Google" id="ProtNLM"/>
    </source>
</evidence>
<feature type="domain" description="4'-phosphopantetheinyl transferase N-terminal" evidence="5">
    <location>
        <begin position="30"/>
        <end position="112"/>
    </location>
</feature>